<feature type="region of interest" description="Disordered" evidence="1">
    <location>
        <begin position="29"/>
        <end position="206"/>
    </location>
</feature>
<organism evidence="2 3">
    <name type="scientific">Rangifer tarandus platyrhynchus</name>
    <name type="common">Svalbard reindeer</name>
    <dbReference type="NCBI Taxonomy" id="3082113"/>
    <lineage>
        <taxon>Eukaryota</taxon>
        <taxon>Metazoa</taxon>
        <taxon>Chordata</taxon>
        <taxon>Craniata</taxon>
        <taxon>Vertebrata</taxon>
        <taxon>Euteleostomi</taxon>
        <taxon>Mammalia</taxon>
        <taxon>Eutheria</taxon>
        <taxon>Laurasiatheria</taxon>
        <taxon>Artiodactyla</taxon>
        <taxon>Ruminantia</taxon>
        <taxon>Pecora</taxon>
        <taxon>Cervidae</taxon>
        <taxon>Odocoileinae</taxon>
        <taxon>Rangifer</taxon>
    </lineage>
</organism>
<feature type="compositionally biased region" description="Basic and acidic residues" evidence="1">
    <location>
        <begin position="274"/>
        <end position="292"/>
    </location>
</feature>
<feature type="compositionally biased region" description="Basic residues" evidence="1">
    <location>
        <begin position="169"/>
        <end position="182"/>
    </location>
</feature>
<accession>A0ABN8Y300</accession>
<evidence type="ECO:0000313" key="3">
    <source>
        <dbReference type="Proteomes" id="UP001176941"/>
    </source>
</evidence>
<feature type="compositionally biased region" description="Basic and acidic residues" evidence="1">
    <location>
        <begin position="122"/>
        <end position="136"/>
    </location>
</feature>
<feature type="compositionally biased region" description="Gly residues" evidence="1">
    <location>
        <begin position="189"/>
        <end position="204"/>
    </location>
</feature>
<proteinExistence type="predicted"/>
<name>A0ABN8Y300_RANTA</name>
<feature type="compositionally biased region" description="Polar residues" evidence="1">
    <location>
        <begin position="44"/>
        <end position="57"/>
    </location>
</feature>
<protein>
    <submittedName>
        <fullName evidence="2">Uncharacterized protein</fullName>
    </submittedName>
</protein>
<feature type="region of interest" description="Disordered" evidence="1">
    <location>
        <begin position="265"/>
        <end position="292"/>
    </location>
</feature>
<dbReference type="Proteomes" id="UP001176941">
    <property type="component" value="Chromosome 13"/>
</dbReference>
<dbReference type="EMBL" id="OX459949">
    <property type="protein sequence ID" value="CAI9155977.1"/>
    <property type="molecule type" value="Genomic_DNA"/>
</dbReference>
<reference evidence="2" key="1">
    <citation type="submission" date="2023-04" db="EMBL/GenBank/DDBJ databases">
        <authorList>
            <consortium name="ELIXIR-Norway"/>
        </authorList>
    </citation>
    <scope>NUCLEOTIDE SEQUENCE [LARGE SCALE GENOMIC DNA]</scope>
</reference>
<sequence length="292" mass="30823">MFKFFVFISEQCRRARGARPPQIHTPAYCCAPRGHGRRGAPTARSRSLSHSANTQPNFGPAVQPLASRVEGKRERGGQRQRRAGTLYPPGGAAAPLQLLAGREGSGRARGQPGKLAAGEPGGVEREDTPRGERGALDRVGGQDGLEARDSRQTQDSAGIRDVGGSRGGARCRSRGWKGRTSPRVREGGRPGVLGARGGVPGGQERGSLPANVQEGSAWRSSLGLRALDPKRQMRGGVVRCNVGETRGRVIAGKSKWRVKLVRLPGGGEQAGECGQEHEAGQENRGGREAVGT</sequence>
<gene>
    <name evidence="2" type="ORF">MRATA1EN1_LOCUS4939</name>
</gene>
<keyword evidence="3" id="KW-1185">Reference proteome</keyword>
<feature type="compositionally biased region" description="Low complexity" evidence="1">
    <location>
        <begin position="83"/>
        <end position="101"/>
    </location>
</feature>
<evidence type="ECO:0000313" key="2">
    <source>
        <dbReference type="EMBL" id="CAI9155977.1"/>
    </source>
</evidence>
<evidence type="ECO:0000256" key="1">
    <source>
        <dbReference type="SAM" id="MobiDB-lite"/>
    </source>
</evidence>